<evidence type="ECO:0000256" key="1">
    <source>
        <dbReference type="SAM" id="MobiDB-lite"/>
    </source>
</evidence>
<protein>
    <submittedName>
        <fullName evidence="2">Uncharacterized protein</fullName>
    </submittedName>
</protein>
<evidence type="ECO:0000313" key="2">
    <source>
        <dbReference type="EMBL" id="KAK9820612.1"/>
    </source>
</evidence>
<feature type="region of interest" description="Disordered" evidence="1">
    <location>
        <begin position="41"/>
        <end position="305"/>
    </location>
</feature>
<dbReference type="AlphaFoldDB" id="A0AAW1QGT4"/>
<sequence>MAGQPSTYHSQYLAEHLATAEAAVAAAEAVARRRALLEDDVSGSYSWQSAAGNPQSPAVQHYPHYSQYQHGDYGGPGKAPAPQDRLRERTNEVANGASSPRTKAYPQVPLVKTNSISALKSRRSAQFGRRSGQPHEPDAGADPDHDDMLLSARSVPDQKPTQQPMLRSAQSVGYPMGTPAATYAPARNRKPQWDGDFASPAPEATGYIPSFAASPSAFPSGRSPASSRSAPPHRESAAPAVDRSAASTTPTRSPNRQYADGFISRIPRAPPPPADIHASQHQPVQQQFSYMQSPPYAGQPPQAHAYQQAYQSYGTADGPSPGLMASGPGFASEQPYWEPYAVAGPHSPSPLHWNVAAAPPRQPRRLNLCLPEGLIGRGCAI</sequence>
<evidence type="ECO:0000313" key="3">
    <source>
        <dbReference type="Proteomes" id="UP001489004"/>
    </source>
</evidence>
<accession>A0AAW1QGT4</accession>
<feature type="compositionally biased region" description="Polar residues" evidence="1">
    <location>
        <begin position="43"/>
        <end position="58"/>
    </location>
</feature>
<gene>
    <name evidence="2" type="ORF">WJX72_012263</name>
</gene>
<comment type="caution">
    <text evidence="2">The sequence shown here is derived from an EMBL/GenBank/DDBJ whole genome shotgun (WGS) entry which is preliminary data.</text>
</comment>
<organism evidence="2 3">
    <name type="scientific">[Myrmecia] bisecta</name>
    <dbReference type="NCBI Taxonomy" id="41462"/>
    <lineage>
        <taxon>Eukaryota</taxon>
        <taxon>Viridiplantae</taxon>
        <taxon>Chlorophyta</taxon>
        <taxon>core chlorophytes</taxon>
        <taxon>Trebouxiophyceae</taxon>
        <taxon>Trebouxiales</taxon>
        <taxon>Trebouxiaceae</taxon>
        <taxon>Myrmecia</taxon>
    </lineage>
</organism>
<reference evidence="2 3" key="1">
    <citation type="journal article" date="2024" name="Nat. Commun.">
        <title>Phylogenomics reveals the evolutionary origins of lichenization in chlorophyte algae.</title>
        <authorList>
            <person name="Puginier C."/>
            <person name="Libourel C."/>
            <person name="Otte J."/>
            <person name="Skaloud P."/>
            <person name="Haon M."/>
            <person name="Grisel S."/>
            <person name="Petersen M."/>
            <person name="Berrin J.G."/>
            <person name="Delaux P.M."/>
            <person name="Dal Grande F."/>
            <person name="Keller J."/>
        </authorList>
    </citation>
    <scope>NUCLEOTIDE SEQUENCE [LARGE SCALE GENOMIC DNA]</scope>
    <source>
        <strain evidence="2 3">SAG 2043</strain>
    </source>
</reference>
<feature type="compositionally biased region" description="Polar residues" evidence="1">
    <location>
        <begin position="279"/>
        <end position="292"/>
    </location>
</feature>
<feature type="compositionally biased region" description="Polar residues" evidence="1">
    <location>
        <begin position="159"/>
        <end position="171"/>
    </location>
</feature>
<dbReference type="EMBL" id="JALJOR010000003">
    <property type="protein sequence ID" value="KAK9820612.1"/>
    <property type="molecule type" value="Genomic_DNA"/>
</dbReference>
<feature type="compositionally biased region" description="Low complexity" evidence="1">
    <location>
        <begin position="209"/>
        <end position="230"/>
    </location>
</feature>
<dbReference type="Proteomes" id="UP001489004">
    <property type="component" value="Unassembled WGS sequence"/>
</dbReference>
<feature type="compositionally biased region" description="Low complexity" evidence="1">
    <location>
        <begin position="294"/>
        <end position="305"/>
    </location>
</feature>
<feature type="compositionally biased region" description="Polar residues" evidence="1">
    <location>
        <begin position="245"/>
        <end position="256"/>
    </location>
</feature>
<feature type="compositionally biased region" description="Basic and acidic residues" evidence="1">
    <location>
        <begin position="133"/>
        <end position="148"/>
    </location>
</feature>
<feature type="compositionally biased region" description="Polar residues" evidence="1">
    <location>
        <begin position="92"/>
        <end position="101"/>
    </location>
</feature>
<keyword evidence="3" id="KW-1185">Reference proteome</keyword>
<name>A0AAW1QGT4_9CHLO</name>
<proteinExistence type="predicted"/>